<reference evidence="3" key="1">
    <citation type="journal article" date="2021" name="Int. J. Syst. Evol. Microbiol.">
        <title>Bradyrhizobium septentrionale sp. nov. (sv. septentrionale) and Bradyrhizobium quebecense sp. nov. (sv. septentrionale) associated with legumes native to Canada possess rearranged symbiosis genes and numerous insertion sequences.</title>
        <authorList>
            <person name="Bromfield E.S.P."/>
            <person name="Cloutier S."/>
        </authorList>
    </citation>
    <scope>NUCLEOTIDE SEQUENCE</scope>
    <source>
        <strain evidence="3">12S5</strain>
    </source>
</reference>
<keyword evidence="4" id="KW-1185">Reference proteome</keyword>
<dbReference type="Proteomes" id="UP000692816">
    <property type="component" value="Unassembled WGS sequence"/>
</dbReference>
<evidence type="ECO:0000259" key="2">
    <source>
        <dbReference type="Pfam" id="PF00149"/>
    </source>
</evidence>
<dbReference type="Gene3D" id="3.60.21.10">
    <property type="match status" value="1"/>
</dbReference>
<dbReference type="InterPro" id="IPR051918">
    <property type="entry name" value="STPP_CPPED1"/>
</dbReference>
<comment type="caution">
    <text evidence="3">The sequence shown here is derived from an EMBL/GenBank/DDBJ whole genome shotgun (WGS) entry which is preliminary data.</text>
</comment>
<sequence length="414" mass="44378">MAKKAKPKARAPKAPASKARASKARAPKPAASRFAYPFFTTTPPQQRPIDAKTGVRSMAQFAAARLGSIPPPSRNPVMDLSEIIGQPGVDDIKAAGAVRFHAVGDTGRAAGDTTAQEMIANAMTSDYDPATAGRSPALFIHLGDVIYGHNKDILYRDEFYRPYMKYPGKILAIPGNHDGETFTQTDPKPLKAFLDNFCSPAAAVPRIASDVRIFRETMTQPGVYWLLTAPFVNIIGLYSNIAEGPGSILGANNDSKQLQWLNKTLAGLKQAGDGKALVIATHHPPFSSGGHSPSREMLSQIDGVCKANQIAPHAMLAGHSHNYQRYTRSADFGTGALDIAYIVAGCGGHAESTVAAAHEQHTGDTVFENSLQGYGYLMMTASANELIIQMFETTGGTKRLFDTVTVDIANHRVQ</sequence>
<dbReference type="InterPro" id="IPR004843">
    <property type="entry name" value="Calcineurin-like_PHP"/>
</dbReference>
<organism evidence="3 4">
    <name type="scientific">Bradyrhizobium quebecense</name>
    <dbReference type="NCBI Taxonomy" id="2748629"/>
    <lineage>
        <taxon>Bacteria</taxon>
        <taxon>Pseudomonadati</taxon>
        <taxon>Pseudomonadota</taxon>
        <taxon>Alphaproteobacteria</taxon>
        <taxon>Hyphomicrobiales</taxon>
        <taxon>Nitrobacteraceae</taxon>
        <taxon>Bradyrhizobium</taxon>
    </lineage>
</organism>
<feature type="compositionally biased region" description="Low complexity" evidence="1">
    <location>
        <begin position="27"/>
        <end position="44"/>
    </location>
</feature>
<dbReference type="InterPro" id="IPR029052">
    <property type="entry name" value="Metallo-depent_PP-like"/>
</dbReference>
<evidence type="ECO:0000313" key="3">
    <source>
        <dbReference type="EMBL" id="MBO1432952.1"/>
    </source>
</evidence>
<dbReference type="Pfam" id="PF00149">
    <property type="entry name" value="Metallophos"/>
    <property type="match status" value="1"/>
</dbReference>
<feature type="compositionally biased region" description="Basic residues" evidence="1">
    <location>
        <begin position="1"/>
        <end position="11"/>
    </location>
</feature>
<name>A0ABS3MNG4_9BRAD</name>
<feature type="region of interest" description="Disordered" evidence="1">
    <location>
        <begin position="1"/>
        <end position="49"/>
    </location>
</feature>
<evidence type="ECO:0000313" key="4">
    <source>
        <dbReference type="Proteomes" id="UP000692816"/>
    </source>
</evidence>
<proteinExistence type="predicted"/>
<dbReference type="PANTHER" id="PTHR43143:SF1">
    <property type="entry name" value="SERINE_THREONINE-PROTEIN PHOSPHATASE CPPED1"/>
    <property type="match status" value="1"/>
</dbReference>
<gene>
    <name evidence="3" type="ORF">J4P68_27260</name>
</gene>
<feature type="domain" description="Calcineurin-like phosphoesterase" evidence="2">
    <location>
        <begin position="99"/>
        <end position="323"/>
    </location>
</feature>
<accession>A0ABS3MNG4</accession>
<dbReference type="RefSeq" id="WP_207835279.1">
    <property type="nucleotide sequence ID" value="NZ_CP088282.1"/>
</dbReference>
<dbReference type="SUPFAM" id="SSF56300">
    <property type="entry name" value="Metallo-dependent phosphatases"/>
    <property type="match status" value="1"/>
</dbReference>
<protein>
    <submittedName>
        <fullName evidence="3">Metallophosphoesterase</fullName>
    </submittedName>
</protein>
<dbReference type="PANTHER" id="PTHR43143">
    <property type="entry name" value="METALLOPHOSPHOESTERASE, CALCINEURIN SUPERFAMILY"/>
    <property type="match status" value="1"/>
</dbReference>
<evidence type="ECO:0000256" key="1">
    <source>
        <dbReference type="SAM" id="MobiDB-lite"/>
    </source>
</evidence>
<dbReference type="EMBL" id="JAGEPA010000001">
    <property type="protein sequence ID" value="MBO1432952.1"/>
    <property type="molecule type" value="Genomic_DNA"/>
</dbReference>